<comment type="similarity">
    <text evidence="6">Belongs to the methyltransferase superfamily. RlmI family.</text>
</comment>
<dbReference type="CDD" id="cd21153">
    <property type="entry name" value="PUA_RlmI"/>
    <property type="match status" value="1"/>
</dbReference>
<dbReference type="GO" id="GO:0008168">
    <property type="term" value="F:methyltransferase activity"/>
    <property type="evidence" value="ECO:0007669"/>
    <property type="project" value="UniProtKB-KW"/>
</dbReference>
<dbReference type="GO" id="GO:0032259">
    <property type="term" value="P:methylation"/>
    <property type="evidence" value="ECO:0007669"/>
    <property type="project" value="UniProtKB-KW"/>
</dbReference>
<evidence type="ECO:0000259" key="7">
    <source>
        <dbReference type="Pfam" id="PF10672"/>
    </source>
</evidence>
<organism evidence="9 10">
    <name type="scientific">Candidatus Uhrbacteria bacterium GW2011_GWF2_46_218</name>
    <dbReference type="NCBI Taxonomy" id="1619001"/>
    <lineage>
        <taxon>Bacteria</taxon>
        <taxon>Candidatus Uhriibacteriota</taxon>
    </lineage>
</organism>
<evidence type="ECO:0000256" key="2">
    <source>
        <dbReference type="ARBA" id="ARBA00022490"/>
    </source>
</evidence>
<dbReference type="Proteomes" id="UP000034705">
    <property type="component" value="Unassembled WGS sequence"/>
</dbReference>
<dbReference type="Gene3D" id="2.30.130.10">
    <property type="entry name" value="PUA domain"/>
    <property type="match status" value="1"/>
</dbReference>
<dbReference type="GO" id="GO:0003723">
    <property type="term" value="F:RNA binding"/>
    <property type="evidence" value="ECO:0007669"/>
    <property type="project" value="InterPro"/>
</dbReference>
<dbReference type="SUPFAM" id="SSF53335">
    <property type="entry name" value="S-adenosyl-L-methionine-dependent methyltransferases"/>
    <property type="match status" value="1"/>
</dbReference>
<protein>
    <submittedName>
        <fullName evidence="9">Ribosomal RNA large subunit methyltransferase I</fullName>
    </submittedName>
</protein>
<comment type="subcellular location">
    <subcellularLocation>
        <location evidence="1">Cytoplasm</location>
    </subcellularLocation>
</comment>
<keyword evidence="4 9" id="KW-0808">Transferase</keyword>
<comment type="caution">
    <text evidence="9">The sequence shown here is derived from an EMBL/GenBank/DDBJ whole genome shotgun (WGS) entry which is preliminary data.</text>
</comment>
<dbReference type="PANTHER" id="PTHR42873">
    <property type="entry name" value="RIBOSOMAL RNA LARGE SUBUNIT METHYLTRANSFERASE"/>
    <property type="match status" value="1"/>
</dbReference>
<proteinExistence type="inferred from homology"/>
<dbReference type="Pfam" id="PF17785">
    <property type="entry name" value="PUA_3"/>
    <property type="match status" value="1"/>
</dbReference>
<gene>
    <name evidence="9" type="ORF">UX45_C0001G0035</name>
</gene>
<dbReference type="Pfam" id="PF10672">
    <property type="entry name" value="Methyltrans_SAM"/>
    <property type="match status" value="1"/>
</dbReference>
<evidence type="ECO:0000256" key="5">
    <source>
        <dbReference type="ARBA" id="ARBA00022691"/>
    </source>
</evidence>
<keyword evidence="5" id="KW-0949">S-adenosyl-L-methionine</keyword>
<dbReference type="CDD" id="cd02440">
    <property type="entry name" value="AdoMet_MTases"/>
    <property type="match status" value="1"/>
</dbReference>
<dbReference type="CDD" id="cd11572">
    <property type="entry name" value="RlmI_M_like"/>
    <property type="match status" value="1"/>
</dbReference>
<feature type="domain" description="S-adenosylmethionine-dependent methyltransferase" evidence="7">
    <location>
        <begin position="188"/>
        <end position="337"/>
    </location>
</feature>
<dbReference type="InterPro" id="IPR019614">
    <property type="entry name" value="SAM-dep_methyl-trfase"/>
</dbReference>
<evidence type="ECO:0000256" key="6">
    <source>
        <dbReference type="ARBA" id="ARBA00038091"/>
    </source>
</evidence>
<dbReference type="AlphaFoldDB" id="A0A0G1PNI7"/>
<dbReference type="SUPFAM" id="SSF88697">
    <property type="entry name" value="PUA domain-like"/>
    <property type="match status" value="1"/>
</dbReference>
<dbReference type="PROSITE" id="PS50890">
    <property type="entry name" value="PUA"/>
    <property type="match status" value="1"/>
</dbReference>
<dbReference type="InterPro" id="IPR015947">
    <property type="entry name" value="PUA-like_sf"/>
</dbReference>
<keyword evidence="2" id="KW-0963">Cytoplasm</keyword>
<sequence>MNTQTYPTIRLRAERERSTLARHPWIFSQAVHSLDTEVRHGDLVQVESWEGEVIGVGTFSESSSIVVRIFSFTPCTIDETWMEEKILEADARRKKAGVTGEHTDGYRVVFGEADDLPGIVIDRYRTVCVLQLSTAGADRLREMIVQALEKIFHPAAIVERSDMPSRKEERLEPVVSVLHGTLPKKILFSEEGIEYLADPLEGQKTGFFLDQRPLRTWLLQNAHGRVLNLFSYSGALGIAAIKGGAASVLNVDVSASALELCKKQAKLHKIDPDVFQTEEADVFQYLGKTTDELFDMVVLDPPALIKSRKDMEEGRKAYHFLNRAAMRLVKPGGIFLSSSCSYYFSFEDMFTTLRRASLQNKRTFHIFSSFPQPADHPASLYFPESAYLKTIMGEMGES</sequence>
<evidence type="ECO:0000256" key="3">
    <source>
        <dbReference type="ARBA" id="ARBA00022603"/>
    </source>
</evidence>
<evidence type="ECO:0000256" key="1">
    <source>
        <dbReference type="ARBA" id="ARBA00004496"/>
    </source>
</evidence>
<dbReference type="InterPro" id="IPR029063">
    <property type="entry name" value="SAM-dependent_MTases_sf"/>
</dbReference>
<name>A0A0G1PNI7_9BACT</name>
<dbReference type="InterPro" id="IPR041532">
    <property type="entry name" value="RlmI-like_PUA"/>
</dbReference>
<dbReference type="GO" id="GO:0005737">
    <property type="term" value="C:cytoplasm"/>
    <property type="evidence" value="ECO:0007669"/>
    <property type="project" value="UniProtKB-SubCell"/>
</dbReference>
<evidence type="ECO:0000259" key="8">
    <source>
        <dbReference type="Pfam" id="PF17785"/>
    </source>
</evidence>
<feature type="domain" description="RlmI-like PUA" evidence="8">
    <location>
        <begin position="9"/>
        <end position="72"/>
    </location>
</feature>
<keyword evidence="3 9" id="KW-0489">Methyltransferase</keyword>
<accession>A0A0G1PNI7</accession>
<reference evidence="9 10" key="1">
    <citation type="journal article" date="2015" name="Nature">
        <title>rRNA introns, odd ribosomes, and small enigmatic genomes across a large radiation of phyla.</title>
        <authorList>
            <person name="Brown C.T."/>
            <person name="Hug L.A."/>
            <person name="Thomas B.C."/>
            <person name="Sharon I."/>
            <person name="Castelle C.J."/>
            <person name="Singh A."/>
            <person name="Wilkins M.J."/>
            <person name="Williams K.H."/>
            <person name="Banfield J.F."/>
        </authorList>
    </citation>
    <scope>NUCLEOTIDE SEQUENCE [LARGE SCALE GENOMIC DNA]</scope>
</reference>
<evidence type="ECO:0000313" key="10">
    <source>
        <dbReference type="Proteomes" id="UP000034705"/>
    </source>
</evidence>
<dbReference type="Gene3D" id="3.30.750.80">
    <property type="entry name" value="RNA methyltransferase domain (HRMD) like"/>
    <property type="match status" value="1"/>
</dbReference>
<dbReference type="PATRIC" id="fig|1619001.3.peg.38"/>
<evidence type="ECO:0000313" key="9">
    <source>
        <dbReference type="EMBL" id="KKU34326.1"/>
    </source>
</evidence>
<dbReference type="EMBL" id="LCMG01000001">
    <property type="protein sequence ID" value="KKU34326.1"/>
    <property type="molecule type" value="Genomic_DNA"/>
</dbReference>
<dbReference type="InterPro" id="IPR036974">
    <property type="entry name" value="PUA_sf"/>
</dbReference>
<dbReference type="PANTHER" id="PTHR42873:SF1">
    <property type="entry name" value="S-ADENOSYLMETHIONINE-DEPENDENT METHYLTRANSFERASE DOMAIN-CONTAINING PROTEIN"/>
    <property type="match status" value="1"/>
</dbReference>
<dbReference type="Gene3D" id="3.40.50.150">
    <property type="entry name" value="Vaccinia Virus protein VP39"/>
    <property type="match status" value="1"/>
</dbReference>
<evidence type="ECO:0000256" key="4">
    <source>
        <dbReference type="ARBA" id="ARBA00022679"/>
    </source>
</evidence>